<proteinExistence type="inferred from homology"/>
<dbReference type="Proteomes" id="UP000094236">
    <property type="component" value="Unassembled WGS sequence"/>
</dbReference>
<evidence type="ECO:0000313" key="9">
    <source>
        <dbReference type="Proteomes" id="UP000094236"/>
    </source>
</evidence>
<dbReference type="Gene3D" id="3.90.1300.10">
    <property type="entry name" value="Amidase signature (AS) domain"/>
    <property type="match status" value="1"/>
</dbReference>
<dbReference type="EMBL" id="KV454012">
    <property type="protein sequence ID" value="ODV96796.1"/>
    <property type="molecule type" value="Genomic_DNA"/>
</dbReference>
<feature type="active site" description="Charge relay system" evidence="5">
    <location>
        <position position="135"/>
    </location>
</feature>
<comment type="catalytic activity">
    <reaction evidence="1">
        <text>a monocarboxylic acid amide + H2O = a monocarboxylate + NH4(+)</text>
        <dbReference type="Rhea" id="RHEA:12020"/>
        <dbReference type="ChEBI" id="CHEBI:15377"/>
        <dbReference type="ChEBI" id="CHEBI:28938"/>
        <dbReference type="ChEBI" id="CHEBI:35757"/>
        <dbReference type="ChEBI" id="CHEBI:83628"/>
        <dbReference type="EC" id="3.5.1.4"/>
    </reaction>
</comment>
<keyword evidence="4" id="KW-0378">Hydrolase</keyword>
<evidence type="ECO:0000256" key="4">
    <source>
        <dbReference type="ARBA" id="ARBA00022801"/>
    </source>
</evidence>
<feature type="active site" description="Acyl-ester intermediate" evidence="5">
    <location>
        <position position="236"/>
    </location>
</feature>
<feature type="binding site" evidence="6">
    <location>
        <position position="186"/>
    </location>
    <ligand>
        <name>substrate</name>
    </ligand>
</feature>
<accession>A0A1E4TYH4</accession>
<reference evidence="9" key="1">
    <citation type="submission" date="2016-05" db="EMBL/GenBank/DDBJ databases">
        <title>Comparative genomics of biotechnologically important yeasts.</title>
        <authorList>
            <consortium name="DOE Joint Genome Institute"/>
            <person name="Riley R."/>
            <person name="Haridas S."/>
            <person name="Wolfe K.H."/>
            <person name="Lopes M.R."/>
            <person name="Hittinger C.T."/>
            <person name="Goker M."/>
            <person name="Salamov A."/>
            <person name="Wisecaver J."/>
            <person name="Long T.M."/>
            <person name="Aerts A.L."/>
            <person name="Barry K."/>
            <person name="Choi C."/>
            <person name="Clum A."/>
            <person name="Coughlan A.Y."/>
            <person name="Deshpande S."/>
            <person name="Douglass A.P."/>
            <person name="Hanson S.J."/>
            <person name="Klenk H.-P."/>
            <person name="Labutti K."/>
            <person name="Lapidus A."/>
            <person name="Lindquist E."/>
            <person name="Lipzen A."/>
            <person name="Meier-Kolthoff J.P."/>
            <person name="Ohm R.A."/>
            <person name="Otillar R.P."/>
            <person name="Pangilinan J."/>
            <person name="Peng Y."/>
            <person name="Rokas A."/>
            <person name="Rosa C.A."/>
            <person name="Scheuner C."/>
            <person name="Sibirny A.A."/>
            <person name="Slot J.C."/>
            <person name="Stielow J.B."/>
            <person name="Sun H."/>
            <person name="Kurtzman C.P."/>
            <person name="Blackwell M."/>
            <person name="Grigoriev I.V."/>
            <person name="Jeffries T.W."/>
        </authorList>
    </citation>
    <scope>NUCLEOTIDE SEQUENCE [LARGE SCALE GENOMIC DNA]</scope>
    <source>
        <strain evidence="9">NRRL Y-2460</strain>
    </source>
</reference>
<evidence type="ECO:0000256" key="6">
    <source>
        <dbReference type="PIRSR" id="PIRSR001221-2"/>
    </source>
</evidence>
<evidence type="ECO:0000259" key="7">
    <source>
        <dbReference type="Pfam" id="PF01425"/>
    </source>
</evidence>
<evidence type="ECO:0000256" key="1">
    <source>
        <dbReference type="ARBA" id="ARBA00001311"/>
    </source>
</evidence>
<dbReference type="PANTHER" id="PTHR46072">
    <property type="entry name" value="AMIDASE-RELATED-RELATED"/>
    <property type="match status" value="1"/>
</dbReference>
<feature type="domain" description="Amidase" evidence="7">
    <location>
        <begin position="80"/>
        <end position="540"/>
    </location>
</feature>
<dbReference type="PIRSF" id="PIRSF001221">
    <property type="entry name" value="Amidase_fungi"/>
    <property type="match status" value="1"/>
</dbReference>
<gene>
    <name evidence="8" type="ORF">PACTADRAFT_48609</name>
</gene>
<keyword evidence="9" id="KW-1185">Reference proteome</keyword>
<dbReference type="OrthoDB" id="6428749at2759"/>
<dbReference type="InterPro" id="IPR023631">
    <property type="entry name" value="Amidase_dom"/>
</dbReference>
<dbReference type="PANTHER" id="PTHR46072:SF11">
    <property type="entry name" value="AMIDASE-RELATED"/>
    <property type="match status" value="1"/>
</dbReference>
<organism evidence="8 9">
    <name type="scientific">Pachysolen tannophilus NRRL Y-2460</name>
    <dbReference type="NCBI Taxonomy" id="669874"/>
    <lineage>
        <taxon>Eukaryota</taxon>
        <taxon>Fungi</taxon>
        <taxon>Dikarya</taxon>
        <taxon>Ascomycota</taxon>
        <taxon>Saccharomycotina</taxon>
        <taxon>Pichiomycetes</taxon>
        <taxon>Pachysolenaceae</taxon>
        <taxon>Pachysolen</taxon>
    </lineage>
</organism>
<dbReference type="InterPro" id="IPR020556">
    <property type="entry name" value="Amidase_CS"/>
</dbReference>
<dbReference type="EC" id="3.5.1.4" evidence="3"/>
<dbReference type="STRING" id="669874.A0A1E4TYH4"/>
<dbReference type="PROSITE" id="PS00571">
    <property type="entry name" value="AMIDASES"/>
    <property type="match status" value="1"/>
</dbReference>
<feature type="binding site" evidence="6">
    <location>
        <begin position="233"/>
        <end position="236"/>
    </location>
    <ligand>
        <name>substrate</name>
    </ligand>
</feature>
<comment type="similarity">
    <text evidence="2">Belongs to the amidase family.</text>
</comment>
<protein>
    <recommendedName>
        <fullName evidence="3">amidase</fullName>
        <ecNumber evidence="3">3.5.1.4</ecNumber>
    </recommendedName>
</protein>
<dbReference type="SUPFAM" id="SSF75304">
    <property type="entry name" value="Amidase signature (AS) enzymes"/>
    <property type="match status" value="1"/>
</dbReference>
<dbReference type="InterPro" id="IPR036928">
    <property type="entry name" value="AS_sf"/>
</dbReference>
<feature type="binding site" evidence="6">
    <location>
        <position position="212"/>
    </location>
    <ligand>
        <name>substrate</name>
    </ligand>
</feature>
<evidence type="ECO:0000256" key="2">
    <source>
        <dbReference type="ARBA" id="ARBA00009199"/>
    </source>
</evidence>
<dbReference type="Pfam" id="PF01425">
    <property type="entry name" value="Amidase"/>
    <property type="match status" value="1"/>
</dbReference>
<dbReference type="AlphaFoldDB" id="A0A1E4TYH4"/>
<feature type="active site" description="Charge relay system" evidence="5">
    <location>
        <position position="212"/>
    </location>
</feature>
<evidence type="ECO:0000256" key="3">
    <source>
        <dbReference type="ARBA" id="ARBA00012922"/>
    </source>
</evidence>
<evidence type="ECO:0000313" key="8">
    <source>
        <dbReference type="EMBL" id="ODV96796.1"/>
    </source>
</evidence>
<evidence type="ECO:0000256" key="5">
    <source>
        <dbReference type="PIRSR" id="PIRSR001221-1"/>
    </source>
</evidence>
<name>A0A1E4TYH4_PACTA</name>
<dbReference type="GO" id="GO:0004040">
    <property type="term" value="F:amidase activity"/>
    <property type="evidence" value="ECO:0007669"/>
    <property type="project" value="UniProtKB-EC"/>
</dbReference>
<sequence>MTAKDIAVPYQEIAAAKRQSLLDNIPKEWILESIPSEKEVPNVCEYLDKFLPEEEVAITSSTVLKLADKISKGELTASNVTKAFCHRTALVHQMTSCCAEIFFDRAFHKAKELDEYYAKYGKTIGPLHGIPISLKDQFNLEGLDSAIGYISLLNKPFPKEQESVLADILSSAGAIFFVKTTVPTAMMAGDTVSNIYGYTKNSINRKLSCGGSSGGEGCLIGARGALLGFGTDIGGSVRIPSAFQGIYGLRPSSHRITYRNVTNSYCNQPVMVSVIGPMAQDLEDIKFIFKFIVESKQYLRDPKVPPIPYREVSLKPTDKLCFGIMKWNKYIMPHPPILRAIETAKTALLKAGHEVVEWEPPVSHLDLLNLASAIFGADNCKEMLNECAKSGEPLIKEDIALCGGKAGGPSISIEEHWEQAGLRYKYQQIYDDFWLSTKTLTTTGRPIDGLISPSWETCSFKSGDFPKLTTMYTSVFNVLDYSVVVTPITKVDKKIDLINNSYKPINEMDKFTHEYYDPELFDGTPVTLQVVAPRYQEEKALFLSSTLTNALKLNLEEK</sequence>